<name>A0ACB8QDA6_9AGAM</name>
<organism evidence="1 2">
    <name type="scientific">Vararia minispora EC-137</name>
    <dbReference type="NCBI Taxonomy" id="1314806"/>
    <lineage>
        <taxon>Eukaryota</taxon>
        <taxon>Fungi</taxon>
        <taxon>Dikarya</taxon>
        <taxon>Basidiomycota</taxon>
        <taxon>Agaricomycotina</taxon>
        <taxon>Agaricomycetes</taxon>
        <taxon>Russulales</taxon>
        <taxon>Lachnocladiaceae</taxon>
        <taxon>Vararia</taxon>
    </lineage>
</organism>
<evidence type="ECO:0000313" key="2">
    <source>
        <dbReference type="Proteomes" id="UP000814128"/>
    </source>
</evidence>
<keyword evidence="1" id="KW-0378">Hydrolase</keyword>
<proteinExistence type="predicted"/>
<reference evidence="1" key="2">
    <citation type="journal article" date="2022" name="New Phytol.">
        <title>Evolutionary transition to the ectomycorrhizal habit in the genomes of a hyperdiverse lineage of mushroom-forming fungi.</title>
        <authorList>
            <person name="Looney B."/>
            <person name="Miyauchi S."/>
            <person name="Morin E."/>
            <person name="Drula E."/>
            <person name="Courty P.E."/>
            <person name="Kohler A."/>
            <person name="Kuo A."/>
            <person name="LaButti K."/>
            <person name="Pangilinan J."/>
            <person name="Lipzen A."/>
            <person name="Riley R."/>
            <person name="Andreopoulos W."/>
            <person name="He G."/>
            <person name="Johnson J."/>
            <person name="Nolan M."/>
            <person name="Tritt A."/>
            <person name="Barry K.W."/>
            <person name="Grigoriev I.V."/>
            <person name="Nagy L.G."/>
            <person name="Hibbett D."/>
            <person name="Henrissat B."/>
            <person name="Matheny P.B."/>
            <person name="Labbe J."/>
            <person name="Martin F.M."/>
        </authorList>
    </citation>
    <scope>NUCLEOTIDE SEQUENCE</scope>
    <source>
        <strain evidence="1">EC-137</strain>
    </source>
</reference>
<evidence type="ECO:0000313" key="1">
    <source>
        <dbReference type="EMBL" id="KAI0029788.1"/>
    </source>
</evidence>
<keyword evidence="2" id="KW-1185">Reference proteome</keyword>
<reference evidence="1" key="1">
    <citation type="submission" date="2021-02" db="EMBL/GenBank/DDBJ databases">
        <authorList>
            <consortium name="DOE Joint Genome Institute"/>
            <person name="Ahrendt S."/>
            <person name="Looney B.P."/>
            <person name="Miyauchi S."/>
            <person name="Morin E."/>
            <person name="Drula E."/>
            <person name="Courty P.E."/>
            <person name="Chicoki N."/>
            <person name="Fauchery L."/>
            <person name="Kohler A."/>
            <person name="Kuo A."/>
            <person name="Labutti K."/>
            <person name="Pangilinan J."/>
            <person name="Lipzen A."/>
            <person name="Riley R."/>
            <person name="Andreopoulos W."/>
            <person name="He G."/>
            <person name="Johnson J."/>
            <person name="Barry K.W."/>
            <person name="Grigoriev I.V."/>
            <person name="Nagy L."/>
            <person name="Hibbett D."/>
            <person name="Henrissat B."/>
            <person name="Matheny P.B."/>
            <person name="Labbe J."/>
            <person name="Martin F."/>
        </authorList>
    </citation>
    <scope>NUCLEOTIDE SEQUENCE</scope>
    <source>
        <strain evidence="1">EC-137</strain>
    </source>
</reference>
<sequence length="592" mass="63043">MGGNGSVVTTANGTAFVYNNPFGGFWVADPADPFSGAARPNAWTPPLNVSWDFGADRIYGVNLGGLFVLEPFITPALFQKYPNAVDEWTLSEAMRADEAGGGIGQIEEHYKTFITEPDIAEIAGAGLNWIRVPIGFWAIETWEGEPFLESTSWQYFLRILGWARKYGLRVLLDLHALPGSQNGVSLSYSLSPVNFMNGNMGLANAQRALYYIRVLTEFVSQPAYRDLIPIFGIVNEALVGVIGMEQISSFYLQAHDMIRGITGFGAGNGPYIAIHDGFQGLTVWQGFLAGSDRIMLDQHPYLGFGAVQTDPIAAPAPNGLAGGVWPKRACDSWAPSTNARRARSAFGVTITGEFTGTFNDCGLFVSGVGANSTNPQCPEYDDWRNFNATMKEGLANFVRASYDAFGDWFFWTWKIGAAASGEIEAPLWSYQLGLRNGWIPSDPRTFVGTCAALGTAEQPWNGTFAGWQTGAPTSSVAPSSRTSLAFPPSLSNIVVPMTLLPTYTPTGTITTLSVPTTFTRAPKSVTAGVDGWFDKQDTAGGVTTVAGCGYPDEYNGIFSTTPTAPCTGPTAAAGATTVPGPAATAATTAGAV</sequence>
<comment type="caution">
    <text evidence="1">The sequence shown here is derived from an EMBL/GenBank/DDBJ whole genome shotgun (WGS) entry which is preliminary data.</text>
</comment>
<accession>A0ACB8QDA6</accession>
<protein>
    <submittedName>
        <fullName evidence="1">Glycoside hydrolase family 5 protein</fullName>
    </submittedName>
</protein>
<gene>
    <name evidence="1" type="ORF">K488DRAFT_55614</name>
</gene>
<dbReference type="EMBL" id="MU273656">
    <property type="protein sequence ID" value="KAI0029788.1"/>
    <property type="molecule type" value="Genomic_DNA"/>
</dbReference>
<dbReference type="Proteomes" id="UP000814128">
    <property type="component" value="Unassembled WGS sequence"/>
</dbReference>